<dbReference type="SMART" id="SM00342">
    <property type="entry name" value="HTH_ARAC"/>
    <property type="match status" value="1"/>
</dbReference>
<dbReference type="PANTHER" id="PTHR43280:SF27">
    <property type="entry name" value="TRANSCRIPTIONAL REGULATOR MTLR"/>
    <property type="match status" value="1"/>
</dbReference>
<dbReference type="SUPFAM" id="SSF51182">
    <property type="entry name" value="RmlC-like cupins"/>
    <property type="match status" value="1"/>
</dbReference>
<keyword evidence="2" id="KW-0238">DNA-binding</keyword>
<dbReference type="InterPro" id="IPR014710">
    <property type="entry name" value="RmlC-like_jellyroll"/>
</dbReference>
<reference evidence="5 6" key="1">
    <citation type="submission" date="2014-03" db="EMBL/GenBank/DDBJ databases">
        <title>Complete genome sequence of the Radio-Resistant Rubrobacter radiotolerans RSPS-4.</title>
        <authorList>
            <person name="Egas C.C."/>
            <person name="Barroso C.C."/>
            <person name="Froufe H.J.C."/>
            <person name="Pacheco J.J."/>
            <person name="Albuquerque L.L."/>
            <person name="da Costa M.M.S."/>
        </authorList>
    </citation>
    <scope>NUCLEOTIDE SEQUENCE [LARGE SCALE GENOMIC DNA]</scope>
    <source>
        <strain evidence="5 6">RSPS-4</strain>
    </source>
</reference>
<evidence type="ECO:0000313" key="6">
    <source>
        <dbReference type="Proteomes" id="UP000025229"/>
    </source>
</evidence>
<feature type="domain" description="HTH araC/xylS-type" evidence="4">
    <location>
        <begin position="176"/>
        <end position="274"/>
    </location>
</feature>
<keyword evidence="6" id="KW-1185">Reference proteome</keyword>
<dbReference type="EMBL" id="CP007514">
    <property type="protein sequence ID" value="AHY47111.1"/>
    <property type="molecule type" value="Genomic_DNA"/>
</dbReference>
<name>A0A023X4J8_RUBRA</name>
<evidence type="ECO:0000256" key="1">
    <source>
        <dbReference type="ARBA" id="ARBA00023015"/>
    </source>
</evidence>
<keyword evidence="1" id="KW-0805">Transcription regulation</keyword>
<dbReference type="OrthoDB" id="345413at2"/>
<dbReference type="Gene3D" id="2.60.120.10">
    <property type="entry name" value="Jelly Rolls"/>
    <property type="match status" value="1"/>
</dbReference>
<gene>
    <name evidence="5" type="ORF">RradSPS_1828</name>
</gene>
<keyword evidence="3" id="KW-0804">Transcription</keyword>
<organism evidence="5 6">
    <name type="scientific">Rubrobacter radiotolerans</name>
    <name type="common">Arthrobacter radiotolerans</name>
    <dbReference type="NCBI Taxonomy" id="42256"/>
    <lineage>
        <taxon>Bacteria</taxon>
        <taxon>Bacillati</taxon>
        <taxon>Actinomycetota</taxon>
        <taxon>Rubrobacteria</taxon>
        <taxon>Rubrobacterales</taxon>
        <taxon>Rubrobacteraceae</taxon>
        <taxon>Rubrobacter</taxon>
    </lineage>
</organism>
<sequence length="293" mass="32375">MKGEVKTELGAAPGFRVWHGEPYSTMQAHRHDEVEINYAVGGSLTYLIAGSAARVEPGRLSMFWAGMPHSVLRRTGVERFYWVYVPLVWVLGLGLPESFLQRLMSGELVVDSEPNEASDRAMLDRWSEELPDADDARRRLIVREVEARVIRLALAQPHRADDAPLPSADGSAGKVADMARFVAERHAGSLSVGEVAEHVGLHPNYAMTLFRKHYGMTLSAYLTRIRVCQAQNLLITTDLHASRIAFDVGFGSVSRFYEAFKGISGCTPRQYRLESGAQGYVPKSPFNPCSPAG</sequence>
<dbReference type="Pfam" id="PF12833">
    <property type="entry name" value="HTH_18"/>
    <property type="match status" value="1"/>
</dbReference>
<dbReference type="GO" id="GO:0003700">
    <property type="term" value="F:DNA-binding transcription factor activity"/>
    <property type="evidence" value="ECO:0007669"/>
    <property type="project" value="InterPro"/>
</dbReference>
<dbReference type="HOGENOM" id="CLU_000445_88_9_11"/>
<dbReference type="InterPro" id="IPR011051">
    <property type="entry name" value="RmlC_Cupin_sf"/>
</dbReference>
<dbReference type="Pfam" id="PF02311">
    <property type="entry name" value="AraC_binding"/>
    <property type="match status" value="1"/>
</dbReference>
<proteinExistence type="predicted"/>
<dbReference type="InterPro" id="IPR018060">
    <property type="entry name" value="HTH_AraC"/>
</dbReference>
<dbReference type="GO" id="GO:0043565">
    <property type="term" value="F:sequence-specific DNA binding"/>
    <property type="evidence" value="ECO:0007669"/>
    <property type="project" value="InterPro"/>
</dbReference>
<dbReference type="Gene3D" id="1.10.10.60">
    <property type="entry name" value="Homeodomain-like"/>
    <property type="match status" value="2"/>
</dbReference>
<dbReference type="STRING" id="42256.RradSPS_1828"/>
<dbReference type="InterPro" id="IPR003313">
    <property type="entry name" value="AraC-bd"/>
</dbReference>
<accession>A0A023X4J8</accession>
<evidence type="ECO:0000259" key="4">
    <source>
        <dbReference type="PROSITE" id="PS01124"/>
    </source>
</evidence>
<dbReference type="AlphaFoldDB" id="A0A023X4J8"/>
<dbReference type="Proteomes" id="UP000025229">
    <property type="component" value="Chromosome"/>
</dbReference>
<dbReference type="InterPro" id="IPR009057">
    <property type="entry name" value="Homeodomain-like_sf"/>
</dbReference>
<evidence type="ECO:0000256" key="3">
    <source>
        <dbReference type="ARBA" id="ARBA00023163"/>
    </source>
</evidence>
<protein>
    <submittedName>
        <fullName evidence="5">Helix-turn-helix domain</fullName>
    </submittedName>
</protein>
<dbReference type="SUPFAM" id="SSF46689">
    <property type="entry name" value="Homeodomain-like"/>
    <property type="match status" value="2"/>
</dbReference>
<evidence type="ECO:0000313" key="5">
    <source>
        <dbReference type="EMBL" id="AHY47111.1"/>
    </source>
</evidence>
<dbReference type="PANTHER" id="PTHR43280">
    <property type="entry name" value="ARAC-FAMILY TRANSCRIPTIONAL REGULATOR"/>
    <property type="match status" value="1"/>
</dbReference>
<dbReference type="eggNOG" id="COG2207">
    <property type="taxonomic scope" value="Bacteria"/>
</dbReference>
<dbReference type="PROSITE" id="PS01124">
    <property type="entry name" value="HTH_ARAC_FAMILY_2"/>
    <property type="match status" value="1"/>
</dbReference>
<evidence type="ECO:0000256" key="2">
    <source>
        <dbReference type="ARBA" id="ARBA00023125"/>
    </source>
</evidence>
<dbReference type="KEGG" id="rrd:RradSPS_1828"/>